<dbReference type="GO" id="GO:0005524">
    <property type="term" value="F:ATP binding"/>
    <property type="evidence" value="ECO:0007669"/>
    <property type="project" value="UniProtKB-KW"/>
</dbReference>
<reference evidence="10" key="1">
    <citation type="journal article" date="2020" name="mSystems">
        <title>Genome- and Community-Level Interaction Insights into Carbon Utilization and Element Cycling Functions of Hydrothermarchaeota in Hydrothermal Sediment.</title>
        <authorList>
            <person name="Zhou Z."/>
            <person name="Liu Y."/>
            <person name="Xu W."/>
            <person name="Pan J."/>
            <person name="Luo Z.H."/>
            <person name="Li M."/>
        </authorList>
    </citation>
    <scope>NUCLEOTIDE SEQUENCE [LARGE SCALE GENOMIC DNA]</scope>
    <source>
        <strain evidence="10">HyVt-76</strain>
    </source>
</reference>
<keyword evidence="6" id="KW-0418">Kinase</keyword>
<keyword evidence="7" id="KW-0067">ATP-binding</keyword>
<protein>
    <recommendedName>
        <fullName evidence="2">histidine kinase</fullName>
        <ecNumber evidence="2">2.7.13.3</ecNumber>
    </recommendedName>
</protein>
<dbReference type="Gene3D" id="3.30.450.20">
    <property type="entry name" value="PAS domain"/>
    <property type="match status" value="1"/>
</dbReference>
<evidence type="ECO:0000256" key="2">
    <source>
        <dbReference type="ARBA" id="ARBA00012438"/>
    </source>
</evidence>
<dbReference type="Gene3D" id="3.30.565.10">
    <property type="entry name" value="Histidine kinase-like ATPase, C-terminal domain"/>
    <property type="match status" value="1"/>
</dbReference>
<dbReference type="SUPFAM" id="SSF47384">
    <property type="entry name" value="Homodimeric domain of signal transducing histidine kinase"/>
    <property type="match status" value="1"/>
</dbReference>
<comment type="catalytic activity">
    <reaction evidence="1">
        <text>ATP + protein L-histidine = ADP + protein N-phospho-L-histidine.</text>
        <dbReference type="EC" id="2.7.13.3"/>
    </reaction>
</comment>
<dbReference type="SMART" id="SM00387">
    <property type="entry name" value="HATPase_c"/>
    <property type="match status" value="1"/>
</dbReference>
<organism evidence="10">
    <name type="scientific">Caldithrix abyssi</name>
    <dbReference type="NCBI Taxonomy" id="187145"/>
    <lineage>
        <taxon>Bacteria</taxon>
        <taxon>Pseudomonadati</taxon>
        <taxon>Calditrichota</taxon>
        <taxon>Calditrichia</taxon>
        <taxon>Calditrichales</taxon>
        <taxon>Calditrichaceae</taxon>
        <taxon>Caldithrix</taxon>
    </lineage>
</organism>
<dbReference type="InterPro" id="IPR003661">
    <property type="entry name" value="HisK_dim/P_dom"/>
</dbReference>
<dbReference type="Gene3D" id="3.30.450.40">
    <property type="match status" value="1"/>
</dbReference>
<dbReference type="Pfam" id="PF02518">
    <property type="entry name" value="HATPase_c"/>
    <property type="match status" value="1"/>
</dbReference>
<dbReference type="CDD" id="cd00082">
    <property type="entry name" value="HisKA"/>
    <property type="match status" value="1"/>
</dbReference>
<dbReference type="EC" id="2.7.13.3" evidence="2"/>
<evidence type="ECO:0000256" key="8">
    <source>
        <dbReference type="ARBA" id="ARBA00023012"/>
    </source>
</evidence>
<evidence type="ECO:0000256" key="3">
    <source>
        <dbReference type="ARBA" id="ARBA00022553"/>
    </source>
</evidence>
<evidence type="ECO:0000259" key="9">
    <source>
        <dbReference type="PROSITE" id="PS50109"/>
    </source>
</evidence>
<dbReference type="PANTHER" id="PTHR43065">
    <property type="entry name" value="SENSOR HISTIDINE KINASE"/>
    <property type="match status" value="1"/>
</dbReference>
<dbReference type="InterPro" id="IPR029016">
    <property type="entry name" value="GAF-like_dom_sf"/>
</dbReference>
<gene>
    <name evidence="10" type="ORF">ENL21_00740</name>
</gene>
<dbReference type="InterPro" id="IPR036890">
    <property type="entry name" value="HATPase_C_sf"/>
</dbReference>
<dbReference type="PROSITE" id="PS50109">
    <property type="entry name" value="HIS_KIN"/>
    <property type="match status" value="1"/>
</dbReference>
<keyword evidence="8" id="KW-0902">Two-component regulatory system</keyword>
<dbReference type="InterPro" id="IPR000014">
    <property type="entry name" value="PAS"/>
</dbReference>
<dbReference type="AlphaFoldDB" id="A0A7V5LIV2"/>
<dbReference type="PANTHER" id="PTHR43065:SF10">
    <property type="entry name" value="PEROXIDE STRESS-ACTIVATED HISTIDINE KINASE MAK3"/>
    <property type="match status" value="1"/>
</dbReference>
<proteinExistence type="predicted"/>
<evidence type="ECO:0000256" key="1">
    <source>
        <dbReference type="ARBA" id="ARBA00000085"/>
    </source>
</evidence>
<dbReference type="InterPro" id="IPR004358">
    <property type="entry name" value="Sig_transdc_His_kin-like_C"/>
</dbReference>
<dbReference type="InterPro" id="IPR036097">
    <property type="entry name" value="HisK_dim/P_sf"/>
</dbReference>
<evidence type="ECO:0000256" key="5">
    <source>
        <dbReference type="ARBA" id="ARBA00022741"/>
    </source>
</evidence>
<dbReference type="Gene3D" id="1.10.287.130">
    <property type="match status" value="1"/>
</dbReference>
<keyword evidence="4" id="KW-0808">Transferase</keyword>
<evidence type="ECO:0000256" key="7">
    <source>
        <dbReference type="ARBA" id="ARBA00022840"/>
    </source>
</evidence>
<comment type="caution">
    <text evidence="10">The sequence shown here is derived from an EMBL/GenBank/DDBJ whole genome shotgun (WGS) entry which is preliminary data.</text>
</comment>
<accession>A0A7V5LIV2</accession>
<dbReference type="SUPFAM" id="SSF55781">
    <property type="entry name" value="GAF domain-like"/>
    <property type="match status" value="1"/>
</dbReference>
<dbReference type="Pfam" id="PF13188">
    <property type="entry name" value="PAS_8"/>
    <property type="match status" value="1"/>
</dbReference>
<dbReference type="EMBL" id="DRTD01000052">
    <property type="protein sequence ID" value="HHE54280.1"/>
    <property type="molecule type" value="Genomic_DNA"/>
</dbReference>
<sequence length="692" mass="79953">MENHSCSIAIVSKSNERFQTFKNILKEICSRILPLNIDQRLEIGFFHESFDLIIVDFAAEPNANFQEIEYLVEHRTLKGKSFLYILDSKQESLKHQLYRYNNAMILVDPVDRFSLLTQAKAGIHLSQVNRRIKTFQEMLEGEQKLISYTDELLDIGQIHELDNFEEVKQYLQKGLLKKIELTLAVESAFFGFFEDKEKRLLIQEKSGANHLKKMVYFSIESSHIHWLLQQNKALIFQKADLVDPFIQELEEYLGFKIFSLLFAPVSLFHRPFGAIILVNKIYRDSFHENDLAFTLVATQRIAFNLESFLIHSENQEHLKQLPINLFSQEDLDQYELIQNILKAVHFGVVVFDNEQRIKFLNPSALQILNVNLPVKKIRFLKDILSSKNIREIWALIKENPLPIVRQEIELEQRLLSNAFIGLSIYPYRHHQSTQDYIMVFSEITQTKKIQAEIIRMDRMASLGVLSAGIAHEIRNPLAGIKAMAQSLEDELKDDPGKLEYISRILRQVNRLEKLLKAFFSYARPVRPDPKQCSIKKVINEVFPLIQTRFREKRIKVETYYAEDLSDVFIDPNQIQQVFLNLFINAIDAMPNGGVLTIHAQNAVEAHPILDRRGRIPNLLSDKFIRISISDTGVGIKPEALELIFNPFFTTKSQGTGLGLSIVYQIIREHGGQIDVESTPGKGTTFHIYLPSL</sequence>
<dbReference type="GO" id="GO:0000155">
    <property type="term" value="F:phosphorelay sensor kinase activity"/>
    <property type="evidence" value="ECO:0007669"/>
    <property type="project" value="InterPro"/>
</dbReference>
<evidence type="ECO:0000256" key="6">
    <source>
        <dbReference type="ARBA" id="ARBA00022777"/>
    </source>
</evidence>
<feature type="domain" description="Histidine kinase" evidence="9">
    <location>
        <begin position="468"/>
        <end position="692"/>
    </location>
</feature>
<name>A0A7V5LIV2_CALAY</name>
<dbReference type="Proteomes" id="UP000886111">
    <property type="component" value="Unassembled WGS sequence"/>
</dbReference>
<dbReference type="InterPro" id="IPR003594">
    <property type="entry name" value="HATPase_dom"/>
</dbReference>
<dbReference type="InterPro" id="IPR005467">
    <property type="entry name" value="His_kinase_dom"/>
</dbReference>
<keyword evidence="3" id="KW-0597">Phosphoprotein</keyword>
<dbReference type="SUPFAM" id="SSF55874">
    <property type="entry name" value="ATPase domain of HSP90 chaperone/DNA topoisomerase II/histidine kinase"/>
    <property type="match status" value="1"/>
</dbReference>
<keyword evidence="5" id="KW-0547">Nucleotide-binding</keyword>
<dbReference type="Pfam" id="PF00512">
    <property type="entry name" value="HisKA"/>
    <property type="match status" value="1"/>
</dbReference>
<dbReference type="PRINTS" id="PR00344">
    <property type="entry name" value="BCTRLSENSOR"/>
</dbReference>
<evidence type="ECO:0000313" key="10">
    <source>
        <dbReference type="EMBL" id="HHE54280.1"/>
    </source>
</evidence>
<dbReference type="SMART" id="SM00388">
    <property type="entry name" value="HisKA"/>
    <property type="match status" value="1"/>
</dbReference>
<evidence type="ECO:0000256" key="4">
    <source>
        <dbReference type="ARBA" id="ARBA00022679"/>
    </source>
</evidence>